<evidence type="ECO:0000259" key="1">
    <source>
        <dbReference type="Pfam" id="PF01693"/>
    </source>
</evidence>
<accession>A0AAN9I521</accession>
<dbReference type="SUPFAM" id="SSF55658">
    <property type="entry name" value="L9 N-domain-like"/>
    <property type="match status" value="1"/>
</dbReference>
<dbReference type="Proteomes" id="UP001372338">
    <property type="component" value="Unassembled WGS sequence"/>
</dbReference>
<dbReference type="Pfam" id="PF01693">
    <property type="entry name" value="Cauli_VI"/>
    <property type="match status" value="1"/>
</dbReference>
<proteinExistence type="predicted"/>
<protein>
    <recommendedName>
        <fullName evidence="1">Ribonuclease H1 N-terminal domain-containing protein</fullName>
    </recommendedName>
</protein>
<dbReference type="InterPro" id="IPR011320">
    <property type="entry name" value="RNase_H1_N"/>
</dbReference>
<dbReference type="Gene3D" id="3.40.970.10">
    <property type="entry name" value="Ribonuclease H1, N-terminal domain"/>
    <property type="match status" value="1"/>
</dbReference>
<organism evidence="2 3">
    <name type="scientific">Crotalaria pallida</name>
    <name type="common">Smooth rattlebox</name>
    <name type="synonym">Crotalaria striata</name>
    <dbReference type="NCBI Taxonomy" id="3830"/>
    <lineage>
        <taxon>Eukaryota</taxon>
        <taxon>Viridiplantae</taxon>
        <taxon>Streptophyta</taxon>
        <taxon>Embryophyta</taxon>
        <taxon>Tracheophyta</taxon>
        <taxon>Spermatophyta</taxon>
        <taxon>Magnoliopsida</taxon>
        <taxon>eudicotyledons</taxon>
        <taxon>Gunneridae</taxon>
        <taxon>Pentapetalae</taxon>
        <taxon>rosids</taxon>
        <taxon>fabids</taxon>
        <taxon>Fabales</taxon>
        <taxon>Fabaceae</taxon>
        <taxon>Papilionoideae</taxon>
        <taxon>50 kb inversion clade</taxon>
        <taxon>genistoids sensu lato</taxon>
        <taxon>core genistoids</taxon>
        <taxon>Crotalarieae</taxon>
        <taxon>Crotalaria</taxon>
    </lineage>
</organism>
<feature type="domain" description="Ribonuclease H1 N-terminal" evidence="1">
    <location>
        <begin position="75"/>
        <end position="114"/>
    </location>
</feature>
<keyword evidence="3" id="KW-1185">Reference proteome</keyword>
<name>A0AAN9I521_CROPI</name>
<dbReference type="AlphaFoldDB" id="A0AAN9I521"/>
<dbReference type="InterPro" id="IPR037056">
    <property type="entry name" value="RNase_H1_N_sf"/>
</dbReference>
<comment type="caution">
    <text evidence="2">The sequence shown here is derived from an EMBL/GenBank/DDBJ whole genome shotgun (WGS) entry which is preliminary data.</text>
</comment>
<evidence type="ECO:0000313" key="3">
    <source>
        <dbReference type="Proteomes" id="UP001372338"/>
    </source>
</evidence>
<dbReference type="InterPro" id="IPR009027">
    <property type="entry name" value="Ribosomal_bL9/RNase_H1_N"/>
</dbReference>
<sequence length="191" mass="21027">MVENAWEEYVNNKNNNVGSSTMYMGYKSAYDAFGDHLRSHYVVSFSMEEGGKGKGACGNKQPWGKGYRRKSRSRFYNVYFGRRTGIYASWHECNMQVLGFSGASLEFFDTYEESKEIWDKHITALGGAKPIPHDPPNVEASSSGFTTEASTSGFASQASTSGLASENSGNLEAFLVGLLLGLAMTQKQLHL</sequence>
<reference evidence="2 3" key="1">
    <citation type="submission" date="2024-01" db="EMBL/GenBank/DDBJ databases">
        <title>The genomes of 5 underutilized Papilionoideae crops provide insights into root nodulation and disease resistanc.</title>
        <authorList>
            <person name="Yuan L."/>
        </authorList>
    </citation>
    <scope>NUCLEOTIDE SEQUENCE [LARGE SCALE GENOMIC DNA]</scope>
    <source>
        <strain evidence="2">ZHUSHIDOU_FW_LH</strain>
        <tissue evidence="2">Leaf</tissue>
    </source>
</reference>
<evidence type="ECO:0000313" key="2">
    <source>
        <dbReference type="EMBL" id="KAK7266287.1"/>
    </source>
</evidence>
<dbReference type="EMBL" id="JAYWIO010000004">
    <property type="protein sequence ID" value="KAK7266287.1"/>
    <property type="molecule type" value="Genomic_DNA"/>
</dbReference>
<gene>
    <name evidence="2" type="ORF">RIF29_18930</name>
</gene>